<reference evidence="2 3" key="1">
    <citation type="submission" date="2009-01" db="EMBL/GenBank/DDBJ databases">
        <authorList>
            <person name="Fulton L."/>
            <person name="Clifton S."/>
            <person name="Chinwalla A.T."/>
            <person name="Mitreva M."/>
            <person name="Sodergren E."/>
            <person name="Weinstock G."/>
            <person name="Clifton S."/>
            <person name="Dooling D.J."/>
            <person name="Fulton B."/>
            <person name="Minx P."/>
            <person name="Pepin K.H."/>
            <person name="Johnson M."/>
            <person name="Bhonagiri V."/>
            <person name="Nash W.E."/>
            <person name="Mardis E.R."/>
            <person name="Wilson R.K."/>
        </authorList>
    </citation>
    <scope>NUCLEOTIDE SEQUENCE [LARGE SCALE GENOMIC DNA]</scope>
    <source>
        <strain evidence="2 3">ATCC 33806</strain>
    </source>
</reference>
<dbReference type="RefSeq" id="WP_005520612.1">
    <property type="nucleotide sequence ID" value="NZ_EQ973329.1"/>
</dbReference>
<dbReference type="EMBL" id="ACEB01000017">
    <property type="protein sequence ID" value="EEG27395.1"/>
    <property type="molecule type" value="Genomic_DNA"/>
</dbReference>
<feature type="region of interest" description="Disordered" evidence="1">
    <location>
        <begin position="324"/>
        <end position="389"/>
    </location>
</feature>
<dbReference type="Pfam" id="PF25310">
    <property type="entry name" value="VG15"/>
    <property type="match status" value="1"/>
</dbReference>
<sequence>MDLYSYHQADRHIIDWLAEAIYSLITNRGVPTSLDDMWELVTELIPLIQEARTQSYKVAIAHIHSVATTHGVQITPAPQKPYYPNAAWKMLARALGWNPTRDPIPGRITDYDATYQQQLADKIIPFPPDPTDPVLVDKVARRVAAGATRHARAAGRDAIADTADRNEAKPAKRRVVVQVDNESDARRLRDELSDPRKVAVDQYVRPAKGGGVVLGWARVLTGAESCAFCAMLASRGPVYEESTVLTSEEGKAYHDHCDCKAVLVIKGRPWEGEAEYKALKTLWNDARDHPTKEELDNDLEMPIDRFSSRYRQLAKENPEVFATFKDSADDPGQQPEEIVPDSHPGGEDHGQSPRPVEDSGSVSEDGGMGLAGSAFEQPNSDGTFTLPAKDGFPELRLSTLYPYDLDEYPRLEAPETMEQAAVQVSRVNSFANCVRATAATVMRMRGYDIYPYATLYSGSGGGLQILEALKMWETPEGEPVKIIETTAKEWKDALGKMPDGYGIFSFQIIDSAQRHVVLWKKSDGKTSFIDAQLGVEIELEGEYGVEDAPVILARLDNAVPVGVLLTDVIQPFGKM</sequence>
<dbReference type="HOGENOM" id="CLU_473887_0_0_11"/>
<gene>
    <name evidence="2" type="ORF">CORMATOL_01058</name>
</gene>
<feature type="compositionally biased region" description="Basic and acidic residues" evidence="1">
    <location>
        <begin position="344"/>
        <end position="357"/>
    </location>
</feature>
<comment type="caution">
    <text evidence="2">The sequence shown here is derived from an EMBL/GenBank/DDBJ whole genome shotgun (WGS) entry which is preliminary data.</text>
</comment>
<proteinExistence type="predicted"/>
<name>C0E253_9CORY</name>
<dbReference type="AlphaFoldDB" id="C0E253"/>
<evidence type="ECO:0000256" key="1">
    <source>
        <dbReference type="SAM" id="MobiDB-lite"/>
    </source>
</evidence>
<protein>
    <recommendedName>
        <fullName evidence="4">Tox-PL domain-containing protein</fullName>
    </recommendedName>
</protein>
<evidence type="ECO:0008006" key="4">
    <source>
        <dbReference type="Google" id="ProtNLM"/>
    </source>
</evidence>
<evidence type="ECO:0000313" key="2">
    <source>
        <dbReference type="EMBL" id="EEG27395.1"/>
    </source>
</evidence>
<dbReference type="Proteomes" id="UP000006247">
    <property type="component" value="Unassembled WGS sequence"/>
</dbReference>
<organism evidence="2 3">
    <name type="scientific">Corynebacterium matruchotii ATCC 33806</name>
    <dbReference type="NCBI Taxonomy" id="566549"/>
    <lineage>
        <taxon>Bacteria</taxon>
        <taxon>Bacillati</taxon>
        <taxon>Actinomycetota</taxon>
        <taxon>Actinomycetes</taxon>
        <taxon>Mycobacteriales</taxon>
        <taxon>Corynebacteriaceae</taxon>
        <taxon>Corynebacterium</taxon>
    </lineage>
</organism>
<accession>C0E253</accession>
<evidence type="ECO:0000313" key="3">
    <source>
        <dbReference type="Proteomes" id="UP000006247"/>
    </source>
</evidence>
<dbReference type="InterPro" id="IPR057369">
    <property type="entry name" value="VG15"/>
</dbReference>